<gene>
    <name evidence="9" type="primary">tpm</name>
    <name evidence="10" type="ORF">J2X06_001222</name>
</gene>
<dbReference type="InterPro" id="IPR029063">
    <property type="entry name" value="SAM-dependent_MTases_sf"/>
</dbReference>
<comment type="subcellular location">
    <subcellularLocation>
        <location evidence="2 9">Cytoplasm</location>
    </subcellularLocation>
</comment>
<feature type="binding site" evidence="9">
    <location>
        <position position="10"/>
    </location>
    <ligand>
        <name>S-adenosyl-L-methionine</name>
        <dbReference type="ChEBI" id="CHEBI:59789"/>
    </ligand>
</feature>
<keyword evidence="6 9" id="KW-0489">Methyltransferase</keyword>
<comment type="similarity">
    <text evidence="3 9">Belongs to the class I-like SAM-binding methyltransferase superfamily. TPMT family.</text>
</comment>
<reference evidence="10 11" key="1">
    <citation type="submission" date="2023-07" db="EMBL/GenBank/DDBJ databases">
        <title>Sorghum-associated microbial communities from plants grown in Nebraska, USA.</title>
        <authorList>
            <person name="Schachtman D."/>
        </authorList>
    </citation>
    <scope>NUCLEOTIDE SEQUENCE [LARGE SCALE GENOMIC DNA]</scope>
    <source>
        <strain evidence="10 11">BE198</strain>
    </source>
</reference>
<keyword evidence="11" id="KW-1185">Reference proteome</keyword>
<keyword evidence="7 9" id="KW-0808">Transferase</keyword>
<dbReference type="Pfam" id="PF05724">
    <property type="entry name" value="TPMT"/>
    <property type="match status" value="1"/>
</dbReference>
<comment type="catalytic activity">
    <reaction evidence="1 9">
        <text>S-adenosyl-L-methionine + a thiopurine = S-adenosyl-L-homocysteine + a thiopurine S-methylether.</text>
        <dbReference type="EC" id="2.1.1.67"/>
    </reaction>
</comment>
<dbReference type="Gene3D" id="3.40.50.150">
    <property type="entry name" value="Vaccinia Virus protein VP39"/>
    <property type="match status" value="1"/>
</dbReference>
<name>A0ABU1W8W0_9GAMM</name>
<proteinExistence type="inferred from homology"/>
<dbReference type="PROSITE" id="PS51585">
    <property type="entry name" value="SAM_MT_TPMT"/>
    <property type="match status" value="1"/>
</dbReference>
<protein>
    <recommendedName>
        <fullName evidence="4 9">Thiopurine S-methyltransferase</fullName>
        <ecNumber evidence="4 9">2.1.1.67</ecNumber>
    </recommendedName>
    <alternativeName>
        <fullName evidence="9">Thiopurine methyltransferase</fullName>
    </alternativeName>
</protein>
<evidence type="ECO:0000256" key="3">
    <source>
        <dbReference type="ARBA" id="ARBA00008145"/>
    </source>
</evidence>
<dbReference type="InterPro" id="IPR022474">
    <property type="entry name" value="Thiopur_S-MeTfrase_Se/Te_detox"/>
</dbReference>
<feature type="binding site" evidence="9">
    <location>
        <position position="45"/>
    </location>
    <ligand>
        <name>S-adenosyl-L-methionine</name>
        <dbReference type="ChEBI" id="CHEBI:59789"/>
    </ligand>
</feature>
<dbReference type="SUPFAM" id="SSF53335">
    <property type="entry name" value="S-adenosyl-L-methionine-dependent methyltransferases"/>
    <property type="match status" value="1"/>
</dbReference>
<keyword evidence="5 9" id="KW-0963">Cytoplasm</keyword>
<dbReference type="InterPro" id="IPR008854">
    <property type="entry name" value="TPMT"/>
</dbReference>
<evidence type="ECO:0000256" key="7">
    <source>
        <dbReference type="ARBA" id="ARBA00022679"/>
    </source>
</evidence>
<dbReference type="EC" id="2.1.1.67" evidence="4 9"/>
<evidence type="ECO:0000256" key="4">
    <source>
        <dbReference type="ARBA" id="ARBA00011905"/>
    </source>
</evidence>
<evidence type="ECO:0000313" key="11">
    <source>
        <dbReference type="Proteomes" id="UP001251524"/>
    </source>
</evidence>
<dbReference type="PIRSF" id="PIRSF023956">
    <property type="entry name" value="Thiopurine_S-methyltransferase"/>
    <property type="match status" value="1"/>
</dbReference>
<sequence length="224" mass="25382">MEPAFWHQRWHDQQIGFHQGKPTPLLLKHWPSLGIAPGSCVFVPLAGKTLDMDWFAAQGLQVLGVELSRVAVEQFFTEQGLTPQVEESRYGRHYRSGPIELICGDAFALDEAALSGCDAVFDRAALIALPPELRRRYVRDLYARLPSRCRGLLITLEYPEHEKDGPPFCVREDEVRKLFGHDWEVATLERRDILDQQPIFIAEGVTALETVVYRLQRMGGTPTA</sequence>
<dbReference type="GO" id="GO:0032259">
    <property type="term" value="P:methylation"/>
    <property type="evidence" value="ECO:0007669"/>
    <property type="project" value="UniProtKB-KW"/>
</dbReference>
<keyword evidence="8 9" id="KW-0949">S-adenosyl-L-methionine</keyword>
<dbReference type="EMBL" id="JAVDVY010000001">
    <property type="protein sequence ID" value="MDR7134038.1"/>
    <property type="molecule type" value="Genomic_DNA"/>
</dbReference>
<dbReference type="PANTHER" id="PTHR10259:SF11">
    <property type="entry name" value="THIOPURINE S-METHYLTRANSFERASE"/>
    <property type="match status" value="1"/>
</dbReference>
<comment type="caution">
    <text evidence="10">The sequence shown here is derived from an EMBL/GenBank/DDBJ whole genome shotgun (WGS) entry which is preliminary data.</text>
</comment>
<evidence type="ECO:0000256" key="5">
    <source>
        <dbReference type="ARBA" id="ARBA00022490"/>
    </source>
</evidence>
<feature type="binding site" evidence="9">
    <location>
        <position position="66"/>
    </location>
    <ligand>
        <name>S-adenosyl-L-methionine</name>
        <dbReference type="ChEBI" id="CHEBI:59789"/>
    </ligand>
</feature>
<dbReference type="InterPro" id="IPR025835">
    <property type="entry name" value="Thiopurine_S-MeTrfase"/>
</dbReference>
<evidence type="ECO:0000256" key="1">
    <source>
        <dbReference type="ARBA" id="ARBA00000903"/>
    </source>
</evidence>
<evidence type="ECO:0000256" key="6">
    <source>
        <dbReference type="ARBA" id="ARBA00022603"/>
    </source>
</evidence>
<dbReference type="GO" id="GO:0008119">
    <property type="term" value="F:thiopurine S-methyltransferase activity"/>
    <property type="evidence" value="ECO:0007669"/>
    <property type="project" value="UniProtKB-EC"/>
</dbReference>
<evidence type="ECO:0000256" key="2">
    <source>
        <dbReference type="ARBA" id="ARBA00004496"/>
    </source>
</evidence>
<dbReference type="HAMAP" id="MF_00812">
    <property type="entry name" value="Thiopur_methtran"/>
    <property type="match status" value="1"/>
</dbReference>
<feature type="binding site" evidence="9">
    <location>
        <position position="123"/>
    </location>
    <ligand>
        <name>S-adenosyl-L-methionine</name>
        <dbReference type="ChEBI" id="CHEBI:59789"/>
    </ligand>
</feature>
<dbReference type="NCBIfam" id="NF009732">
    <property type="entry name" value="PRK13255.1"/>
    <property type="match status" value="1"/>
</dbReference>
<evidence type="ECO:0000313" key="10">
    <source>
        <dbReference type="EMBL" id="MDR7134038.1"/>
    </source>
</evidence>
<dbReference type="NCBIfam" id="TIGR03840">
    <property type="entry name" value="TMPT_Se_Te"/>
    <property type="match status" value="1"/>
</dbReference>
<dbReference type="PANTHER" id="PTHR10259">
    <property type="entry name" value="THIOPURINE S-METHYLTRANSFERASE"/>
    <property type="match status" value="1"/>
</dbReference>
<dbReference type="Proteomes" id="UP001251524">
    <property type="component" value="Unassembled WGS sequence"/>
</dbReference>
<accession>A0ABU1W8W0</accession>
<dbReference type="RefSeq" id="WP_310059661.1">
    <property type="nucleotide sequence ID" value="NZ_JAVDVY010000001.1"/>
</dbReference>
<evidence type="ECO:0000256" key="8">
    <source>
        <dbReference type="ARBA" id="ARBA00022691"/>
    </source>
</evidence>
<evidence type="ECO:0000256" key="9">
    <source>
        <dbReference type="HAMAP-Rule" id="MF_00812"/>
    </source>
</evidence>
<organism evidence="10 11">
    <name type="scientific">Lysobacter niastensis</name>
    <dbReference type="NCBI Taxonomy" id="380629"/>
    <lineage>
        <taxon>Bacteria</taxon>
        <taxon>Pseudomonadati</taxon>
        <taxon>Pseudomonadota</taxon>
        <taxon>Gammaproteobacteria</taxon>
        <taxon>Lysobacterales</taxon>
        <taxon>Lysobacteraceae</taxon>
        <taxon>Lysobacter</taxon>
    </lineage>
</organism>